<comment type="caution">
    <text evidence="1">The sequence shown here is derived from an EMBL/GenBank/DDBJ whole genome shotgun (WGS) entry which is preliminary data.</text>
</comment>
<organism evidence="1 2">
    <name type="scientific">Dendrolimus kikuchii</name>
    <dbReference type="NCBI Taxonomy" id="765133"/>
    <lineage>
        <taxon>Eukaryota</taxon>
        <taxon>Metazoa</taxon>
        <taxon>Ecdysozoa</taxon>
        <taxon>Arthropoda</taxon>
        <taxon>Hexapoda</taxon>
        <taxon>Insecta</taxon>
        <taxon>Pterygota</taxon>
        <taxon>Neoptera</taxon>
        <taxon>Endopterygota</taxon>
        <taxon>Lepidoptera</taxon>
        <taxon>Glossata</taxon>
        <taxon>Ditrysia</taxon>
        <taxon>Bombycoidea</taxon>
        <taxon>Lasiocampidae</taxon>
        <taxon>Dendrolimus</taxon>
    </lineage>
</organism>
<proteinExistence type="predicted"/>
<evidence type="ECO:0000313" key="2">
    <source>
        <dbReference type="Proteomes" id="UP000824533"/>
    </source>
</evidence>
<dbReference type="EMBL" id="CM034405">
    <property type="protein sequence ID" value="KAJ0173497.1"/>
    <property type="molecule type" value="Genomic_DNA"/>
</dbReference>
<reference evidence="1 2" key="1">
    <citation type="journal article" date="2021" name="Front. Genet.">
        <title>Chromosome-Level Genome Assembly Reveals Significant Gene Expansion in the Toll and IMD Signaling Pathways of Dendrolimus kikuchii.</title>
        <authorList>
            <person name="Zhou J."/>
            <person name="Wu P."/>
            <person name="Xiong Z."/>
            <person name="Liu N."/>
            <person name="Zhao N."/>
            <person name="Ji M."/>
            <person name="Qiu Y."/>
            <person name="Yang B."/>
        </authorList>
    </citation>
    <scope>NUCLEOTIDE SEQUENCE [LARGE SCALE GENOMIC DNA]</scope>
    <source>
        <strain evidence="1">Ann1</strain>
    </source>
</reference>
<dbReference type="Proteomes" id="UP000824533">
    <property type="component" value="Linkage Group LG19"/>
</dbReference>
<accession>A0ACC1CPU1</accession>
<evidence type="ECO:0000313" key="1">
    <source>
        <dbReference type="EMBL" id="KAJ0173497.1"/>
    </source>
</evidence>
<keyword evidence="2" id="KW-1185">Reference proteome</keyword>
<name>A0ACC1CPU1_9NEOP</name>
<gene>
    <name evidence="1" type="ORF">K1T71_010646</name>
</gene>
<sequence length="336" mass="39143">MSGIYYFEKRYEDMASNTTDETTYEADDTSSDYEEHKLIAPQAAPRKYTIVYKNIFIIAYLHLAAAYGVYLCITSAKWQTLLFSYLCYVAATIGVTAGAHRLWSHKSYKAKFPLQVILIIFLSLAHQKATSWVRDHRLHHKHSDTDADPHNATRGFFYSHMGWLFVKKHSEVYKRGKKIDLSDLYANPIIKFQHQYASWILPTTCFGLPMLIPVIFWNETLYNSFHLTIMRVVINFHVFFLINSAAHMWGNKPYDQFILSTESNTVSLVTLGEGYHNYHHVFPWDYRCTEIRSSLFNYTRAFIDFFAWIGWAYDLKVASNEIVKKRAVRTGDGSIQ</sequence>
<protein>
    <submittedName>
        <fullName evidence="1">Uncharacterized protein</fullName>
    </submittedName>
</protein>